<evidence type="ECO:0000313" key="2">
    <source>
        <dbReference type="Proteomes" id="UP001211907"/>
    </source>
</evidence>
<accession>A0AAD5SUY7</accession>
<protein>
    <submittedName>
        <fullName evidence="1">Uncharacterized protein</fullName>
    </submittedName>
</protein>
<keyword evidence="2" id="KW-1185">Reference proteome</keyword>
<evidence type="ECO:0000313" key="1">
    <source>
        <dbReference type="EMBL" id="KAJ3110783.1"/>
    </source>
</evidence>
<proteinExistence type="predicted"/>
<gene>
    <name evidence="1" type="ORF">HK100_002911</name>
</gene>
<sequence length="102" mass="11699">METRCIKSDFISWLKEQREKQDSELQRIADLLPLTNMKRLLMASTRRTVVPTDNYKSIKAFLSLHGPDSMRNYSGLPASQVLSLTDFGEMANALSLQYNPLY</sequence>
<organism evidence="1 2">
    <name type="scientific">Physocladia obscura</name>
    <dbReference type="NCBI Taxonomy" id="109957"/>
    <lineage>
        <taxon>Eukaryota</taxon>
        <taxon>Fungi</taxon>
        <taxon>Fungi incertae sedis</taxon>
        <taxon>Chytridiomycota</taxon>
        <taxon>Chytridiomycota incertae sedis</taxon>
        <taxon>Chytridiomycetes</taxon>
        <taxon>Chytridiales</taxon>
        <taxon>Chytriomycetaceae</taxon>
        <taxon>Physocladia</taxon>
    </lineage>
</organism>
<name>A0AAD5SUY7_9FUNG</name>
<dbReference type="AlphaFoldDB" id="A0AAD5SUY7"/>
<reference evidence="1" key="1">
    <citation type="submission" date="2020-05" db="EMBL/GenBank/DDBJ databases">
        <title>Phylogenomic resolution of chytrid fungi.</title>
        <authorList>
            <person name="Stajich J.E."/>
            <person name="Amses K."/>
            <person name="Simmons R."/>
            <person name="Seto K."/>
            <person name="Myers J."/>
            <person name="Bonds A."/>
            <person name="Quandt C.A."/>
            <person name="Barry K."/>
            <person name="Liu P."/>
            <person name="Grigoriev I."/>
            <person name="Longcore J.E."/>
            <person name="James T.Y."/>
        </authorList>
    </citation>
    <scope>NUCLEOTIDE SEQUENCE</scope>
    <source>
        <strain evidence="1">JEL0513</strain>
    </source>
</reference>
<comment type="caution">
    <text evidence="1">The sequence shown here is derived from an EMBL/GenBank/DDBJ whole genome shotgun (WGS) entry which is preliminary data.</text>
</comment>
<dbReference type="EMBL" id="JADGJH010001694">
    <property type="protein sequence ID" value="KAJ3110783.1"/>
    <property type="molecule type" value="Genomic_DNA"/>
</dbReference>
<dbReference type="Proteomes" id="UP001211907">
    <property type="component" value="Unassembled WGS sequence"/>
</dbReference>